<dbReference type="Proteomes" id="UP000198891">
    <property type="component" value="Unassembled WGS sequence"/>
</dbReference>
<proteinExistence type="predicted"/>
<evidence type="ECO:0000313" key="3">
    <source>
        <dbReference type="Proteomes" id="UP000198891"/>
    </source>
</evidence>
<gene>
    <name evidence="2" type="ORF">SAMN05216554_1007</name>
</gene>
<evidence type="ECO:0000256" key="1">
    <source>
        <dbReference type="SAM" id="MobiDB-lite"/>
    </source>
</evidence>
<reference evidence="2 3" key="1">
    <citation type="submission" date="2016-10" db="EMBL/GenBank/DDBJ databases">
        <authorList>
            <person name="de Groot N.N."/>
        </authorList>
    </citation>
    <scope>NUCLEOTIDE SEQUENCE [LARGE SCALE GENOMIC DNA]</scope>
    <source>
        <strain evidence="2 3">CGMCC 4.3491</strain>
    </source>
</reference>
<name>A0A1H3LKC7_9MICO</name>
<protein>
    <recommendedName>
        <fullName evidence="4">LysR substrate binding domain-containing protein</fullName>
    </recommendedName>
</protein>
<evidence type="ECO:0000313" key="2">
    <source>
        <dbReference type="EMBL" id="SDY64424.1"/>
    </source>
</evidence>
<organism evidence="2 3">
    <name type="scientific">Herbiconiux ginsengi</name>
    <dbReference type="NCBI Taxonomy" id="381665"/>
    <lineage>
        <taxon>Bacteria</taxon>
        <taxon>Bacillati</taxon>
        <taxon>Actinomycetota</taxon>
        <taxon>Actinomycetes</taxon>
        <taxon>Micrococcales</taxon>
        <taxon>Microbacteriaceae</taxon>
        <taxon>Herbiconiux</taxon>
    </lineage>
</organism>
<keyword evidence="3" id="KW-1185">Reference proteome</keyword>
<dbReference type="Gene3D" id="3.40.190.10">
    <property type="entry name" value="Periplasmic binding protein-like II"/>
    <property type="match status" value="2"/>
</dbReference>
<dbReference type="EMBL" id="FNPZ01000001">
    <property type="protein sequence ID" value="SDY64424.1"/>
    <property type="molecule type" value="Genomic_DNA"/>
</dbReference>
<feature type="compositionally biased region" description="Basic residues" evidence="1">
    <location>
        <begin position="261"/>
        <end position="272"/>
    </location>
</feature>
<dbReference type="SUPFAM" id="SSF53850">
    <property type="entry name" value="Periplasmic binding protein-like II"/>
    <property type="match status" value="1"/>
</dbReference>
<accession>A0A1H3LKC7</accession>
<sequence length="305" mass="34125">MPCCACRTVPTRRRLRGTPRRRPHDRTADTAALDGRSWAYCYDIMDAPWSPARLIERAGTKEVPVVRTDSFLQLFSVVESAGLTALVPARLAAKRCEGSGTRWVPASDQTAPPFTISDAWSPIYTLDPAHRWLRDLLREVVAEGAGHCRHHSDQRHRTGRIVGRPRSARTLLRTRRSAPCRCSRSRESLWPPPYVVAGRAPGLTMAVLSGVVNPNPRYKPWASPVKSVHLNAAPEPSSIMVRTRSFPRCSGLTREGDRPHPGRFRSAPRGRGSRSGPRPGRCHGVIARPRMLRSCRCRYIRARAR</sequence>
<feature type="region of interest" description="Disordered" evidence="1">
    <location>
        <begin position="248"/>
        <end position="284"/>
    </location>
</feature>
<dbReference type="AlphaFoldDB" id="A0A1H3LKC7"/>
<evidence type="ECO:0008006" key="4">
    <source>
        <dbReference type="Google" id="ProtNLM"/>
    </source>
</evidence>